<keyword evidence="3" id="KW-1185">Reference proteome</keyword>
<comment type="caution">
    <text evidence="2">The sequence shown here is derived from an EMBL/GenBank/DDBJ whole genome shotgun (WGS) entry which is preliminary data.</text>
</comment>
<gene>
    <name evidence="2" type="ORF">PR048_002358</name>
</gene>
<dbReference type="Proteomes" id="UP001159363">
    <property type="component" value="Chromosome 1"/>
</dbReference>
<accession>A0ABQ9IK26</accession>
<evidence type="ECO:0000313" key="3">
    <source>
        <dbReference type="Proteomes" id="UP001159363"/>
    </source>
</evidence>
<evidence type="ECO:0000256" key="1">
    <source>
        <dbReference type="SAM" id="MobiDB-lite"/>
    </source>
</evidence>
<sequence>MAENCNLATPDSLPVVAAWLAPCCPVWHWQQHSNVLLHARSPLLIHADKVQVTHCLTALHPDTEKLDRTGAKIPFHLVEHSTKQHPILQAYVKVEDTTGPWLPFRTSLSCTHLHDAQRLCGRRQGLHAERRQAVLQAKSYADDFSRCKFNGAEFREDCALWVFHSNQESMLKFSVTGLPDFPCGDVTGNSFVLLSYKPFLLLIFTDSLCELRCAEESSQTQVQGSPYRLRRLRTLFALSRPSRLKSLQTGGGLACSSSPCLVHLTGLAAGVKRCAFLIAQRGGDDNLKPSLRGRLVMTSQGYGVLPFLEFVRTSSGASHEWSGISQATIMGFDNGCPKQCEAINYLMPEGDTCIAVEQPQGRLAGRRPTNNCPARGSRAEIQQQTATPAPNCQGLGIRPNRIYIHSQNKARARWPHAHLAMPQLACHGHVAGIVLSLTVTAVQSGTSTRLSSRECNIICAHVTRVSEVFPPTVTAVATRSATTLADIEREDSCAHCALPCHPPPLCFTEKKQPRARPPLSHKFWNPAERKIVRMESSRGSVIKQLSFVYRVGETTIQDIGNNKSKLIEFASNADKSIGE</sequence>
<name>A0ABQ9IK26_9NEOP</name>
<feature type="region of interest" description="Disordered" evidence="1">
    <location>
        <begin position="364"/>
        <end position="390"/>
    </location>
</feature>
<evidence type="ECO:0000313" key="2">
    <source>
        <dbReference type="EMBL" id="KAJ8897012.1"/>
    </source>
</evidence>
<feature type="compositionally biased region" description="Polar residues" evidence="1">
    <location>
        <begin position="380"/>
        <end position="390"/>
    </location>
</feature>
<dbReference type="EMBL" id="JARBHB010000001">
    <property type="protein sequence ID" value="KAJ8897012.1"/>
    <property type="molecule type" value="Genomic_DNA"/>
</dbReference>
<protein>
    <submittedName>
        <fullName evidence="2">Uncharacterized protein</fullName>
    </submittedName>
</protein>
<reference evidence="2 3" key="1">
    <citation type="submission" date="2023-02" db="EMBL/GenBank/DDBJ databases">
        <title>LHISI_Scaffold_Assembly.</title>
        <authorList>
            <person name="Stuart O.P."/>
            <person name="Cleave R."/>
            <person name="Magrath M.J.L."/>
            <person name="Mikheyev A.S."/>
        </authorList>
    </citation>
    <scope>NUCLEOTIDE SEQUENCE [LARGE SCALE GENOMIC DNA]</scope>
    <source>
        <strain evidence="2">Daus_M_001</strain>
        <tissue evidence="2">Leg muscle</tissue>
    </source>
</reference>
<proteinExistence type="predicted"/>
<organism evidence="2 3">
    <name type="scientific">Dryococelus australis</name>
    <dbReference type="NCBI Taxonomy" id="614101"/>
    <lineage>
        <taxon>Eukaryota</taxon>
        <taxon>Metazoa</taxon>
        <taxon>Ecdysozoa</taxon>
        <taxon>Arthropoda</taxon>
        <taxon>Hexapoda</taxon>
        <taxon>Insecta</taxon>
        <taxon>Pterygota</taxon>
        <taxon>Neoptera</taxon>
        <taxon>Polyneoptera</taxon>
        <taxon>Phasmatodea</taxon>
        <taxon>Verophasmatodea</taxon>
        <taxon>Anareolatae</taxon>
        <taxon>Phasmatidae</taxon>
        <taxon>Eurycanthinae</taxon>
        <taxon>Dryococelus</taxon>
    </lineage>
</organism>